<protein>
    <recommendedName>
        <fullName evidence="13">Mitochondrial thiamine pyrophosphate carrier 1</fullName>
    </recommendedName>
</protein>
<evidence type="ECO:0000256" key="1">
    <source>
        <dbReference type="ARBA" id="ARBA00004141"/>
    </source>
</evidence>
<keyword evidence="8 9" id="KW-0472">Membrane</keyword>
<dbReference type="EMBL" id="KB822719">
    <property type="protein sequence ID" value="ETN42238.1"/>
    <property type="molecule type" value="Genomic_DNA"/>
</dbReference>
<dbReference type="InterPro" id="IPR018108">
    <property type="entry name" value="MCP_transmembrane"/>
</dbReference>
<keyword evidence="3 10" id="KW-0813">Transport</keyword>
<dbReference type="Gene3D" id="1.50.40.10">
    <property type="entry name" value="Mitochondrial carrier domain"/>
    <property type="match status" value="1"/>
</dbReference>
<keyword evidence="6" id="KW-0999">Mitochondrion inner membrane</keyword>
<reference evidence="11 12" key="1">
    <citation type="submission" date="2013-03" db="EMBL/GenBank/DDBJ databases">
        <title>The Genome Sequence of Phialophora europaea CBS 101466.</title>
        <authorList>
            <consortium name="The Broad Institute Genomics Platform"/>
            <person name="Cuomo C."/>
            <person name="de Hoog S."/>
            <person name="Gorbushina A."/>
            <person name="Walker B."/>
            <person name="Young S.K."/>
            <person name="Zeng Q."/>
            <person name="Gargeya S."/>
            <person name="Fitzgerald M."/>
            <person name="Haas B."/>
            <person name="Abouelleil A."/>
            <person name="Allen A.W."/>
            <person name="Alvarado L."/>
            <person name="Arachchi H.M."/>
            <person name="Berlin A.M."/>
            <person name="Chapman S.B."/>
            <person name="Gainer-Dewar J."/>
            <person name="Goldberg J."/>
            <person name="Griggs A."/>
            <person name="Gujja S."/>
            <person name="Hansen M."/>
            <person name="Howarth C."/>
            <person name="Imamovic A."/>
            <person name="Ireland A."/>
            <person name="Larimer J."/>
            <person name="McCowan C."/>
            <person name="Murphy C."/>
            <person name="Pearson M."/>
            <person name="Poon T.W."/>
            <person name="Priest M."/>
            <person name="Roberts A."/>
            <person name="Saif S."/>
            <person name="Shea T."/>
            <person name="Sisk P."/>
            <person name="Sykes S."/>
            <person name="Wortman J."/>
            <person name="Nusbaum C."/>
            <person name="Birren B."/>
        </authorList>
    </citation>
    <scope>NUCLEOTIDE SEQUENCE [LARGE SCALE GENOMIC DNA]</scope>
    <source>
        <strain evidence="11 12">CBS 101466</strain>
    </source>
</reference>
<dbReference type="VEuPathDB" id="FungiDB:HMPREF1541_04179"/>
<evidence type="ECO:0000256" key="2">
    <source>
        <dbReference type="ARBA" id="ARBA00006375"/>
    </source>
</evidence>
<keyword evidence="5" id="KW-0677">Repeat</keyword>
<dbReference type="InParanoid" id="W2S2F4"/>
<dbReference type="HOGENOM" id="CLU_015166_3_0_1"/>
<dbReference type="PROSITE" id="PS50920">
    <property type="entry name" value="SOLCAR"/>
    <property type="match status" value="2"/>
</dbReference>
<comment type="similarity">
    <text evidence="2 10">Belongs to the mitochondrial carrier (TC 2.A.29) family.</text>
</comment>
<dbReference type="Pfam" id="PF00153">
    <property type="entry name" value="Mito_carr"/>
    <property type="match status" value="2"/>
</dbReference>
<dbReference type="FunCoup" id="W2S2F4">
    <property type="interactions" value="731"/>
</dbReference>
<evidence type="ECO:0000256" key="5">
    <source>
        <dbReference type="ARBA" id="ARBA00022737"/>
    </source>
</evidence>
<evidence type="ECO:0000256" key="8">
    <source>
        <dbReference type="ARBA" id="ARBA00023136"/>
    </source>
</evidence>
<proteinExistence type="inferred from homology"/>
<accession>W2S2F4</accession>
<dbReference type="STRING" id="1220924.W2S2F4"/>
<sequence>MSPAHKTYVHMLASSLGEIAACAIRVPTEVVKQRAQAGLFGGSTLLALRDILSLRRSHGLYTMTMELYRGGGITILREIPFTIIQFSLWEYLKSAYSRRQTELTGREKGLTTTAESAIFGSVSGAIAAGLTTPLDVLKTRIMITRRTSGDGAAERQGVVTVARQIQRQDGLRGFFRGFIPRVGWISTGGAIFLGSYQWAMHQLGAPRDDGTAV</sequence>
<comment type="subcellular location">
    <subcellularLocation>
        <location evidence="1">Membrane</location>
        <topology evidence="1">Multi-pass membrane protein</topology>
    </subcellularLocation>
</comment>
<gene>
    <name evidence="11" type="ORF">HMPREF1541_04179</name>
</gene>
<dbReference type="Proteomes" id="UP000030752">
    <property type="component" value="Unassembled WGS sequence"/>
</dbReference>
<keyword evidence="12" id="KW-1185">Reference proteome</keyword>
<dbReference type="GO" id="GO:0016020">
    <property type="term" value="C:membrane"/>
    <property type="evidence" value="ECO:0007669"/>
    <property type="project" value="UniProtKB-SubCell"/>
</dbReference>
<dbReference type="OrthoDB" id="276989at2759"/>
<keyword evidence="7" id="KW-1133">Transmembrane helix</keyword>
<evidence type="ECO:0008006" key="13">
    <source>
        <dbReference type="Google" id="ProtNLM"/>
    </source>
</evidence>
<dbReference type="AlphaFoldDB" id="W2S2F4"/>
<dbReference type="SUPFAM" id="SSF103506">
    <property type="entry name" value="Mitochondrial carrier"/>
    <property type="match status" value="1"/>
</dbReference>
<evidence type="ECO:0000256" key="7">
    <source>
        <dbReference type="ARBA" id="ARBA00022989"/>
    </source>
</evidence>
<feature type="repeat" description="Solcar" evidence="9">
    <location>
        <begin position="5"/>
        <end position="95"/>
    </location>
</feature>
<evidence type="ECO:0000313" key="11">
    <source>
        <dbReference type="EMBL" id="ETN42238.1"/>
    </source>
</evidence>
<dbReference type="RefSeq" id="XP_008716747.1">
    <property type="nucleotide sequence ID" value="XM_008718525.1"/>
</dbReference>
<evidence type="ECO:0000313" key="12">
    <source>
        <dbReference type="Proteomes" id="UP000030752"/>
    </source>
</evidence>
<evidence type="ECO:0000256" key="6">
    <source>
        <dbReference type="ARBA" id="ARBA00022792"/>
    </source>
</evidence>
<dbReference type="GeneID" id="19971518"/>
<organism evidence="11 12">
    <name type="scientific">Cyphellophora europaea (strain CBS 101466)</name>
    <name type="common">Phialophora europaea</name>
    <dbReference type="NCBI Taxonomy" id="1220924"/>
    <lineage>
        <taxon>Eukaryota</taxon>
        <taxon>Fungi</taxon>
        <taxon>Dikarya</taxon>
        <taxon>Ascomycota</taxon>
        <taxon>Pezizomycotina</taxon>
        <taxon>Eurotiomycetes</taxon>
        <taxon>Chaetothyriomycetidae</taxon>
        <taxon>Chaetothyriales</taxon>
        <taxon>Cyphellophoraceae</taxon>
        <taxon>Cyphellophora</taxon>
    </lineage>
</organism>
<keyword evidence="6" id="KW-0496">Mitochondrion</keyword>
<evidence type="ECO:0000256" key="9">
    <source>
        <dbReference type="PROSITE-ProRule" id="PRU00282"/>
    </source>
</evidence>
<evidence type="ECO:0000256" key="3">
    <source>
        <dbReference type="ARBA" id="ARBA00022448"/>
    </source>
</evidence>
<evidence type="ECO:0000256" key="10">
    <source>
        <dbReference type="RuleBase" id="RU000488"/>
    </source>
</evidence>
<keyword evidence="4 9" id="KW-0812">Transmembrane</keyword>
<name>W2S2F4_CYPE1</name>
<evidence type="ECO:0000256" key="4">
    <source>
        <dbReference type="ARBA" id="ARBA00022692"/>
    </source>
</evidence>
<dbReference type="InterPro" id="IPR023395">
    <property type="entry name" value="MCP_dom_sf"/>
</dbReference>
<dbReference type="eggNOG" id="KOG0768">
    <property type="taxonomic scope" value="Eukaryota"/>
</dbReference>
<feature type="repeat" description="Solcar" evidence="9">
    <location>
        <begin position="111"/>
        <end position="202"/>
    </location>
</feature>
<dbReference type="PANTHER" id="PTHR45667">
    <property type="entry name" value="S-ADENOSYLMETHIONINE MITOCHONDRIAL CARRIER PROTEIN"/>
    <property type="match status" value="1"/>
</dbReference>